<reference evidence="2" key="1">
    <citation type="journal article" date="2019" name="Sci. Rep.">
        <title>Draft genome of Tanacetum cinerariifolium, the natural source of mosquito coil.</title>
        <authorList>
            <person name="Yamashiro T."/>
            <person name="Shiraishi A."/>
            <person name="Satake H."/>
            <person name="Nakayama K."/>
        </authorList>
    </citation>
    <scope>NUCLEOTIDE SEQUENCE</scope>
</reference>
<comment type="caution">
    <text evidence="2">The sequence shown here is derived from an EMBL/GenBank/DDBJ whole genome shotgun (WGS) entry which is preliminary data.</text>
</comment>
<evidence type="ECO:0000313" key="2">
    <source>
        <dbReference type="EMBL" id="GEU64778.1"/>
    </source>
</evidence>
<dbReference type="AlphaFoldDB" id="A0A6L2LT23"/>
<protein>
    <submittedName>
        <fullName evidence="2">Golgin candidate 4</fullName>
    </submittedName>
</protein>
<name>A0A6L2LT23_TANCI</name>
<feature type="region of interest" description="Disordered" evidence="1">
    <location>
        <begin position="71"/>
        <end position="95"/>
    </location>
</feature>
<evidence type="ECO:0000256" key="1">
    <source>
        <dbReference type="SAM" id="MobiDB-lite"/>
    </source>
</evidence>
<proteinExistence type="predicted"/>
<organism evidence="2">
    <name type="scientific">Tanacetum cinerariifolium</name>
    <name type="common">Dalmatian daisy</name>
    <name type="synonym">Chrysanthemum cinerariifolium</name>
    <dbReference type="NCBI Taxonomy" id="118510"/>
    <lineage>
        <taxon>Eukaryota</taxon>
        <taxon>Viridiplantae</taxon>
        <taxon>Streptophyta</taxon>
        <taxon>Embryophyta</taxon>
        <taxon>Tracheophyta</taxon>
        <taxon>Spermatophyta</taxon>
        <taxon>Magnoliopsida</taxon>
        <taxon>eudicotyledons</taxon>
        <taxon>Gunneridae</taxon>
        <taxon>Pentapetalae</taxon>
        <taxon>asterids</taxon>
        <taxon>campanulids</taxon>
        <taxon>Asterales</taxon>
        <taxon>Asteraceae</taxon>
        <taxon>Asteroideae</taxon>
        <taxon>Anthemideae</taxon>
        <taxon>Anthemidinae</taxon>
        <taxon>Tanacetum</taxon>
    </lineage>
</organism>
<gene>
    <name evidence="2" type="ORF">Tci_036756</name>
</gene>
<dbReference type="EMBL" id="BKCJ010005079">
    <property type="protein sequence ID" value="GEU64778.1"/>
    <property type="molecule type" value="Genomic_DNA"/>
</dbReference>
<accession>A0A6L2LT23</accession>
<feature type="compositionally biased region" description="Polar residues" evidence="1">
    <location>
        <begin position="73"/>
        <end position="95"/>
    </location>
</feature>
<sequence>MAERLNTGKDVSSEGVQQAFLKMLEGIIVELESSLRVITFRIGVGQQGAGQGVVRGVFGLPGHLVGGILGGSPTENSGNMASDNHTEASLGQENPSNLVNIIPSLEGLTTKHISEEDLILRFFNDHIVYKINSFREAPITLQPSKLEEKKNSQGGERHKYAALDLRLIPISSASSRTTLTIPGLVIARSLA</sequence>